<keyword evidence="7" id="KW-1185">Reference proteome</keyword>
<dbReference type="PANTHER" id="PTHR10157:SF23">
    <property type="entry name" value="MOXD1 HOMOLOG 1"/>
    <property type="match status" value="1"/>
</dbReference>
<keyword evidence="6" id="KW-0503">Monooxygenase</keyword>
<comment type="caution">
    <text evidence="6">The sequence shown here is derived from an EMBL/GenBank/DDBJ whole genome shotgun (WGS) entry which is preliminary data.</text>
</comment>
<feature type="domain" description="DOMON" evidence="5">
    <location>
        <begin position="54"/>
        <end position="170"/>
    </location>
</feature>
<dbReference type="Pfam" id="PF03351">
    <property type="entry name" value="DOMON"/>
    <property type="match status" value="1"/>
</dbReference>
<dbReference type="Gene3D" id="2.60.120.310">
    <property type="entry name" value="Copper type II, ascorbate-dependent monooxygenase, N-terminal domain"/>
    <property type="match status" value="1"/>
</dbReference>
<dbReference type="OMA" id="TRNEMCE"/>
<dbReference type="GO" id="GO:0042421">
    <property type="term" value="P:norepinephrine biosynthetic process"/>
    <property type="evidence" value="ECO:0007669"/>
    <property type="project" value="TreeGrafter"/>
</dbReference>
<protein>
    <submittedName>
        <fullName evidence="6">DBH-like monooxygenase protein 2</fullName>
    </submittedName>
</protein>
<reference evidence="6 7" key="1">
    <citation type="journal article" date="2016" name="Genome Biol. Evol.">
        <title>Gene Family Evolution Reflects Adaptation to Soil Environmental Stressors in the Genome of the Collembolan Orchesella cincta.</title>
        <authorList>
            <person name="Faddeeva-Vakhrusheva A."/>
            <person name="Derks M.F."/>
            <person name="Anvar S.Y."/>
            <person name="Agamennone V."/>
            <person name="Suring W."/>
            <person name="Smit S."/>
            <person name="van Straalen N.M."/>
            <person name="Roelofs D."/>
        </authorList>
    </citation>
    <scope>NUCLEOTIDE SEQUENCE [LARGE SCALE GENOMIC DNA]</scope>
    <source>
        <tissue evidence="6">Mixed pool</tissue>
    </source>
</reference>
<proteinExistence type="inferred from homology"/>
<organism evidence="6 7">
    <name type="scientific">Orchesella cincta</name>
    <name type="common">Springtail</name>
    <name type="synonym">Podura cincta</name>
    <dbReference type="NCBI Taxonomy" id="48709"/>
    <lineage>
        <taxon>Eukaryota</taxon>
        <taxon>Metazoa</taxon>
        <taxon>Ecdysozoa</taxon>
        <taxon>Arthropoda</taxon>
        <taxon>Hexapoda</taxon>
        <taxon>Collembola</taxon>
        <taxon>Entomobryomorpha</taxon>
        <taxon>Entomobryoidea</taxon>
        <taxon>Orchesellidae</taxon>
        <taxon>Orchesellinae</taxon>
        <taxon>Orchesella</taxon>
    </lineage>
</organism>
<evidence type="ECO:0000313" key="7">
    <source>
        <dbReference type="Proteomes" id="UP000094527"/>
    </source>
</evidence>
<comment type="similarity">
    <text evidence="1">Belongs to the copper type II ascorbate-dependent monooxygenase family.</text>
</comment>
<dbReference type="GO" id="GO:0042420">
    <property type="term" value="P:dopamine catabolic process"/>
    <property type="evidence" value="ECO:0007669"/>
    <property type="project" value="TreeGrafter"/>
</dbReference>
<dbReference type="GO" id="GO:0030667">
    <property type="term" value="C:secretory granule membrane"/>
    <property type="evidence" value="ECO:0007669"/>
    <property type="project" value="TreeGrafter"/>
</dbReference>
<sequence>MGLKEQLFSLESFFLLMCMCLVPTPTHTQFSDRHQNVSPAPSNTRQREVLEANGRVVVEWEINYDEKSITFDVTGETTGYLGFGLSPAGGMQGADIVIGGIANDGTSYFGDYHGEGDFAPRRDTSQDWRLISAFENTTHTFLRVTRLLDSCDHHDVPITNDTLSLIWALGREDDVSYHVGERGTVAVNLLDPPNPNVDISAFKSWEMTVDLVMPSEKSYAYWCTIYKGPDFGTKTHIVGFRPVLKGRLAVKHTHHFVIYKCTNPPGVDATKVFGPFADVRGDNCYTKEAMASRPSQMCSQVLYVWGAGGKDMFLPEHVGYPVGEEKNEYFMLEIHYDNPEQVSDAKFETGVEIFYADKLRKYDAALMTIGHTVVASLMIPPKQKDFQIVGHCSTGCTNLALPPEGMNIFNILMHTHLQGRKMRLRHFRNGTELPWVSNDDHYNFNYQKNRPLLEERKILRGDSLSFECHYDTSTRDKITTAGYSTRNEMCEAFIWYYPKLSLESCASFFPIEELYKKFGIKDVEWRVGLEGGSEPLIKKPDSMANKTFSQVVNENTNWTPEVVEDLQRLLVDSEHIAICAGKPPGSENEHQPPPPPPDLSLRILNGVVKGDVDLLLRDSLHKGHHQNQSWLPIQNWTNIIAHHNHAIWQKTSLILKDAERIENLGIVIQIETIAKSIPL</sequence>
<dbReference type="GO" id="GO:0006589">
    <property type="term" value="P:octopamine biosynthetic process"/>
    <property type="evidence" value="ECO:0007669"/>
    <property type="project" value="TreeGrafter"/>
</dbReference>
<dbReference type="GO" id="GO:0005507">
    <property type="term" value="F:copper ion binding"/>
    <property type="evidence" value="ECO:0007669"/>
    <property type="project" value="InterPro"/>
</dbReference>
<dbReference type="SUPFAM" id="SSF49742">
    <property type="entry name" value="PHM/PNGase F"/>
    <property type="match status" value="2"/>
</dbReference>
<dbReference type="InterPro" id="IPR028460">
    <property type="entry name" value="Tbh/DBH"/>
</dbReference>
<dbReference type="InterPro" id="IPR005018">
    <property type="entry name" value="DOMON_domain"/>
</dbReference>
<evidence type="ECO:0000259" key="5">
    <source>
        <dbReference type="PROSITE" id="PS50836"/>
    </source>
</evidence>
<evidence type="ECO:0000256" key="4">
    <source>
        <dbReference type="SAM" id="SignalP"/>
    </source>
</evidence>
<keyword evidence="4" id="KW-0732">Signal</keyword>
<keyword evidence="2" id="KW-1015">Disulfide bond</keyword>
<dbReference type="InterPro" id="IPR024548">
    <property type="entry name" value="Cu2_monoox_C"/>
</dbReference>
<dbReference type="SMART" id="SM00664">
    <property type="entry name" value="DoH"/>
    <property type="match status" value="1"/>
</dbReference>
<dbReference type="PROSITE" id="PS50836">
    <property type="entry name" value="DOMON"/>
    <property type="match status" value="1"/>
</dbReference>
<dbReference type="InterPro" id="IPR036939">
    <property type="entry name" value="Cu2_ascorb_mOase_N_sf"/>
</dbReference>
<dbReference type="InterPro" id="IPR008977">
    <property type="entry name" value="PHM/PNGase_F_dom_sf"/>
</dbReference>
<dbReference type="PRINTS" id="PR00767">
    <property type="entry name" value="DBMONOXGNASE"/>
</dbReference>
<dbReference type="EMBL" id="LJIJ01000408">
    <property type="protein sequence ID" value="ODM97819.1"/>
    <property type="molecule type" value="Genomic_DNA"/>
</dbReference>
<dbReference type="GO" id="GO:0004500">
    <property type="term" value="F:dopamine beta-monooxygenase activity"/>
    <property type="evidence" value="ECO:0007669"/>
    <property type="project" value="InterPro"/>
</dbReference>
<dbReference type="FunFam" id="2.60.120.230:FF:000001">
    <property type="entry name" value="Monooxygenase, DBH-like 1"/>
    <property type="match status" value="1"/>
</dbReference>
<dbReference type="PANTHER" id="PTHR10157">
    <property type="entry name" value="DOPAMINE BETA HYDROXYLASE RELATED"/>
    <property type="match status" value="1"/>
</dbReference>
<evidence type="ECO:0000256" key="1">
    <source>
        <dbReference type="ARBA" id="ARBA00010676"/>
    </source>
</evidence>
<evidence type="ECO:0000313" key="6">
    <source>
        <dbReference type="EMBL" id="ODM97819.1"/>
    </source>
</evidence>
<feature type="signal peptide" evidence="4">
    <location>
        <begin position="1"/>
        <end position="28"/>
    </location>
</feature>
<dbReference type="OrthoDB" id="10003276at2759"/>
<dbReference type="InterPro" id="IPR045266">
    <property type="entry name" value="DOH_DOMON"/>
</dbReference>
<dbReference type="Pfam" id="PF03712">
    <property type="entry name" value="Cu2_monoox_C"/>
    <property type="match status" value="1"/>
</dbReference>
<dbReference type="Pfam" id="PF01082">
    <property type="entry name" value="Cu2_monooxygen"/>
    <property type="match status" value="1"/>
</dbReference>
<dbReference type="InterPro" id="IPR000323">
    <property type="entry name" value="Cu2_ascorb_mOase_N"/>
</dbReference>
<feature type="chain" id="PRO_5008904702" evidence="4">
    <location>
        <begin position="29"/>
        <end position="679"/>
    </location>
</feature>
<dbReference type="Proteomes" id="UP000094527">
    <property type="component" value="Unassembled WGS sequence"/>
</dbReference>
<gene>
    <name evidence="6" type="ORF">Ocin01_08862</name>
</gene>
<dbReference type="Gene3D" id="2.60.120.230">
    <property type="match status" value="1"/>
</dbReference>
<dbReference type="STRING" id="48709.A0A1D2MXQ4"/>
<keyword evidence="6" id="KW-0560">Oxidoreductase</keyword>
<dbReference type="AlphaFoldDB" id="A0A1D2MXQ4"/>
<dbReference type="InterPro" id="IPR000945">
    <property type="entry name" value="DBH-like"/>
</dbReference>
<accession>A0A1D2MXQ4</accession>
<evidence type="ECO:0000256" key="3">
    <source>
        <dbReference type="ARBA" id="ARBA00023180"/>
    </source>
</evidence>
<dbReference type="GO" id="GO:0005615">
    <property type="term" value="C:extracellular space"/>
    <property type="evidence" value="ECO:0007669"/>
    <property type="project" value="TreeGrafter"/>
</dbReference>
<dbReference type="CDD" id="cd09631">
    <property type="entry name" value="DOMON_DOH"/>
    <property type="match status" value="1"/>
</dbReference>
<keyword evidence="3" id="KW-0325">Glycoprotein</keyword>
<evidence type="ECO:0000256" key="2">
    <source>
        <dbReference type="ARBA" id="ARBA00023157"/>
    </source>
</evidence>
<name>A0A1D2MXQ4_ORCCI</name>
<dbReference type="InterPro" id="IPR014784">
    <property type="entry name" value="Cu2_ascorb_mOase-like_C"/>
</dbReference>